<keyword evidence="1" id="KW-0472">Membrane</keyword>
<evidence type="ECO:0000313" key="2">
    <source>
        <dbReference type="EMBL" id="MDQ7879796.1"/>
    </source>
</evidence>
<evidence type="ECO:0000256" key="1">
    <source>
        <dbReference type="SAM" id="Phobius"/>
    </source>
</evidence>
<keyword evidence="1" id="KW-0812">Transmembrane</keyword>
<dbReference type="EMBL" id="JAVFWO010000005">
    <property type="protein sequence ID" value="MDQ7879796.1"/>
    <property type="molecule type" value="Genomic_DNA"/>
</dbReference>
<dbReference type="Proteomes" id="UP001235133">
    <property type="component" value="Unassembled WGS sequence"/>
</dbReference>
<feature type="transmembrane region" description="Helical" evidence="1">
    <location>
        <begin position="128"/>
        <end position="152"/>
    </location>
</feature>
<accession>A0ABU0Z8G2</accession>
<feature type="transmembrane region" description="Helical" evidence="1">
    <location>
        <begin position="45"/>
        <end position="68"/>
    </location>
</feature>
<keyword evidence="1" id="KW-1133">Transmembrane helix</keyword>
<name>A0ABU0Z8G2_9MICO</name>
<feature type="transmembrane region" description="Helical" evidence="1">
    <location>
        <begin position="89"/>
        <end position="108"/>
    </location>
</feature>
<keyword evidence="3" id="KW-1185">Reference proteome</keyword>
<reference evidence="2 3" key="1">
    <citation type="submission" date="2023-08" db="EMBL/GenBank/DDBJ databases">
        <title>Microbacterium psychrotolerans sp. nov., a psychrotolerant bacterium isolated from soil in Heilongjiang Province, China.</title>
        <authorList>
            <person name="An P."/>
            <person name="Zhao D."/>
            <person name="Xiang H."/>
        </authorList>
    </citation>
    <scope>NUCLEOTIDE SEQUENCE [LARGE SCALE GENOMIC DNA]</scope>
    <source>
        <strain evidence="2 3">QXD-8</strain>
    </source>
</reference>
<evidence type="ECO:0008006" key="4">
    <source>
        <dbReference type="Google" id="ProtNLM"/>
    </source>
</evidence>
<protein>
    <recommendedName>
        <fullName evidence="4">DUF5134 domain-containing protein</fullName>
    </recommendedName>
</protein>
<proteinExistence type="predicted"/>
<sequence>MAELLHAWAIAPAAIGACCLAADRSRARWPDAAASVLMLVAMLDAALTRLVAPVYWAALLIACAMALAAWRRPRGRRSEAHPLPETGMAVHSGLGLIAMAALQLGMGYDPLAAASPAASAAAHGHGGGGGLLLAVLLGGALAYAVFSALLLVRAHRSLDRAQLACMGVSVVLMAAASV</sequence>
<evidence type="ECO:0000313" key="3">
    <source>
        <dbReference type="Proteomes" id="UP001235133"/>
    </source>
</evidence>
<comment type="caution">
    <text evidence="2">The sequence shown here is derived from an EMBL/GenBank/DDBJ whole genome shotgun (WGS) entry which is preliminary data.</text>
</comment>
<dbReference type="RefSeq" id="WP_308869440.1">
    <property type="nucleotide sequence ID" value="NZ_JAVFWO010000005.1"/>
</dbReference>
<gene>
    <name evidence="2" type="ORF">Q9R08_17525</name>
</gene>
<organism evidence="2 3">
    <name type="scientific">Microbacterium psychrotolerans</name>
    <dbReference type="NCBI Taxonomy" id="3068321"/>
    <lineage>
        <taxon>Bacteria</taxon>
        <taxon>Bacillati</taxon>
        <taxon>Actinomycetota</taxon>
        <taxon>Actinomycetes</taxon>
        <taxon>Micrococcales</taxon>
        <taxon>Microbacteriaceae</taxon>
        <taxon>Microbacterium</taxon>
    </lineage>
</organism>